<gene>
    <name evidence="1" type="ORF">Ccrd_019968</name>
</gene>
<dbReference type="GO" id="GO:0004805">
    <property type="term" value="F:trehalose-phosphatase activity"/>
    <property type="evidence" value="ECO:0007669"/>
    <property type="project" value="TreeGrafter"/>
</dbReference>
<keyword evidence="2" id="KW-1185">Reference proteome</keyword>
<dbReference type="PANTHER" id="PTHR10788">
    <property type="entry name" value="TREHALOSE-6-PHOSPHATE SYNTHASE"/>
    <property type="match status" value="1"/>
</dbReference>
<dbReference type="EMBL" id="LEKV01002685">
    <property type="protein sequence ID" value="KVI01754.1"/>
    <property type="molecule type" value="Genomic_DNA"/>
</dbReference>
<accession>A0A103Y3A3</accession>
<dbReference type="Gramene" id="KVI01754">
    <property type="protein sequence ID" value="KVI01754"/>
    <property type="gene ID" value="Ccrd_019968"/>
</dbReference>
<dbReference type="Proteomes" id="UP000243975">
    <property type="component" value="Unassembled WGS sequence"/>
</dbReference>
<name>A0A103Y3A3_CYNCS</name>
<reference evidence="1 2" key="1">
    <citation type="journal article" date="2016" name="Sci. Rep.">
        <title>The genome sequence of the outbreeding globe artichoke constructed de novo incorporating a phase-aware low-pass sequencing strategy of F1 progeny.</title>
        <authorList>
            <person name="Scaglione D."/>
            <person name="Reyes-Chin-Wo S."/>
            <person name="Acquadro A."/>
            <person name="Froenicke L."/>
            <person name="Portis E."/>
            <person name="Beitel C."/>
            <person name="Tirone M."/>
            <person name="Mauro R."/>
            <person name="Lo Monaco A."/>
            <person name="Mauromicale G."/>
            <person name="Faccioli P."/>
            <person name="Cattivelli L."/>
            <person name="Rieseberg L."/>
            <person name="Michelmore R."/>
            <person name="Lanteri S."/>
        </authorList>
    </citation>
    <scope>NUCLEOTIDE SEQUENCE [LARGE SCALE GENOMIC DNA]</scope>
    <source>
        <strain evidence="1">2C</strain>
    </source>
</reference>
<dbReference type="PANTHER" id="PTHR10788:SF106">
    <property type="entry name" value="BCDNA.GH08860"/>
    <property type="match status" value="1"/>
</dbReference>
<dbReference type="GO" id="GO:0005992">
    <property type="term" value="P:trehalose biosynthetic process"/>
    <property type="evidence" value="ECO:0007669"/>
    <property type="project" value="InterPro"/>
</dbReference>
<dbReference type="GO" id="GO:0005829">
    <property type="term" value="C:cytosol"/>
    <property type="evidence" value="ECO:0007669"/>
    <property type="project" value="TreeGrafter"/>
</dbReference>
<dbReference type="GO" id="GO:0003825">
    <property type="term" value="F:alpha,alpha-trehalose-phosphate synthase (UDP-forming) activity"/>
    <property type="evidence" value="ECO:0007669"/>
    <property type="project" value="TreeGrafter"/>
</dbReference>
<evidence type="ECO:0000313" key="2">
    <source>
        <dbReference type="Proteomes" id="UP000243975"/>
    </source>
</evidence>
<comment type="caution">
    <text evidence="1">The sequence shown here is derived from an EMBL/GenBank/DDBJ whole genome shotgun (WGS) entry which is preliminary data.</text>
</comment>
<dbReference type="AlphaFoldDB" id="A0A103Y3A3"/>
<sequence>MDLKLNLELKEPLTRLCNDPKTTIVVLSGSDRAVLVEHVFEYFTERTRQSHFELSETSLIRNYKYANVEFERLQARDML</sequence>
<dbReference type="InterPro" id="IPR001830">
    <property type="entry name" value="Glyco_trans_20"/>
</dbReference>
<proteinExistence type="predicted"/>
<organism evidence="1 2">
    <name type="scientific">Cynara cardunculus var. scolymus</name>
    <name type="common">Globe artichoke</name>
    <name type="synonym">Cynara scolymus</name>
    <dbReference type="NCBI Taxonomy" id="59895"/>
    <lineage>
        <taxon>Eukaryota</taxon>
        <taxon>Viridiplantae</taxon>
        <taxon>Streptophyta</taxon>
        <taxon>Embryophyta</taxon>
        <taxon>Tracheophyta</taxon>
        <taxon>Spermatophyta</taxon>
        <taxon>Magnoliopsida</taxon>
        <taxon>eudicotyledons</taxon>
        <taxon>Gunneridae</taxon>
        <taxon>Pentapetalae</taxon>
        <taxon>asterids</taxon>
        <taxon>campanulids</taxon>
        <taxon>Asterales</taxon>
        <taxon>Asteraceae</taxon>
        <taxon>Carduoideae</taxon>
        <taxon>Cardueae</taxon>
        <taxon>Carduinae</taxon>
        <taxon>Cynara</taxon>
    </lineage>
</organism>
<protein>
    <submittedName>
        <fullName evidence="1">Trehalose-phosphatase</fullName>
    </submittedName>
</protein>
<dbReference type="STRING" id="59895.A0A103Y3A3"/>
<evidence type="ECO:0000313" key="1">
    <source>
        <dbReference type="EMBL" id="KVI01754.1"/>
    </source>
</evidence>